<evidence type="ECO:0000313" key="1">
    <source>
        <dbReference type="EMBL" id="KAJ9126933.1"/>
    </source>
</evidence>
<gene>
    <name evidence="1" type="ORF">QFC24_001164</name>
</gene>
<dbReference type="EMBL" id="JASBWV010000003">
    <property type="protein sequence ID" value="KAJ9126933.1"/>
    <property type="molecule type" value="Genomic_DNA"/>
</dbReference>
<proteinExistence type="predicted"/>
<accession>A0ACC2XTJ2</accession>
<keyword evidence="2" id="KW-1185">Reference proteome</keyword>
<dbReference type="Proteomes" id="UP001234202">
    <property type="component" value="Unassembled WGS sequence"/>
</dbReference>
<sequence length="1012" mass="106202">MATNSAAAATAAARPPQGRAVPNTATLQGQPRVNPQGARPHLPSAPPTLKTGVPGTIRQNNSLPGQGMPASAISGVRPGMNTSRPPLQVQQRAQSGVVPGTQVQPRARTRSPAGTMHMPTAAPVTRSIPVPGPGVRPPPTLPPPPPAASSTSSSPSSSSLSSATAAATSSGTTNLRPGVHATPSTSVSPGISIAGQHGNAVSFSAPDQKPAVVPSSNTTMQSFGIVDGAITASPPLASVAGSGMMNIPPLTPSLNGLSGGSGGGVGAAGQAKVPAFLNKLFSMINDSATDPLIYWSTDGKSFFIPNAQQFGAILLPQFFKHRNFTSFVRQLNMYGFKKVPHLQSGVLSSFPQPTNELWEFSNPKFMRGHPELLASITRKKSAKEMAASQAANHQRGHPRGEGAEGDDHDDDDVNMDGHEMGYSGSATAGGILHKLTASANGGGDTSVADPSAVNKALTVMNQHTSHLEKQLAELKASNELLWRQAMVSREEQIKSQKKLDGVMRFLANQFGGMAVGFNADEEGDSIGSGTRESLQNPVRRLGKSRMIGDGTTQLAVEATGSDDDMHGVDDDHLWEDSDGSDKRDLWELSENGEMVKIKNNAKRTPLRPGHPRSTSTPNRHSFERRSGSQRGSKDFSPSKRFVSLEASPEEMANQSFDNNTPIQDAALDPTVPTTAPLTGNTAGNGSLQPHASNALTTYQHPSQHTVNVQSFSLDPALLSLPLGTLLQTPAGAQLLANLSQAAADWVTHNAAAGKSTADAFATAAAASPRPLSPRLTSAIASVATPVGGDRFQQVPSPSDPPTNPGEQPVSTPSSDMLWMNDINALFTNASAVDSAAQAQQPAMQPYPDPTYAPLPTPQVDEKPQLSSAPEVASDIQHPPINWIDQDVEDLLNNLAAEQGVPPHSNDSQSYHHPAYADANAGAPYETSTLSASDFDQLDFVFDSAFNNHLQPTAISVPNSSTEDSANTSPTIGYEQDAPGIMEFSSNQQGVVPLGDMFAVPPRKKRKTDQREV</sequence>
<name>A0ACC2XTJ2_9TREE</name>
<reference evidence="1" key="1">
    <citation type="submission" date="2023-04" db="EMBL/GenBank/DDBJ databases">
        <title>Draft Genome sequencing of Naganishia species isolated from polar environments using Oxford Nanopore Technology.</title>
        <authorList>
            <person name="Leo P."/>
            <person name="Venkateswaran K."/>
        </authorList>
    </citation>
    <scope>NUCLEOTIDE SEQUENCE</scope>
    <source>
        <strain evidence="1">DBVPG 5303</strain>
    </source>
</reference>
<comment type="caution">
    <text evidence="1">The sequence shown here is derived from an EMBL/GenBank/DDBJ whole genome shotgun (WGS) entry which is preliminary data.</text>
</comment>
<protein>
    <submittedName>
        <fullName evidence="1">Uncharacterized protein</fullName>
    </submittedName>
</protein>
<evidence type="ECO:0000313" key="2">
    <source>
        <dbReference type="Proteomes" id="UP001234202"/>
    </source>
</evidence>
<organism evidence="1 2">
    <name type="scientific">Naganishia onofrii</name>
    <dbReference type="NCBI Taxonomy" id="1851511"/>
    <lineage>
        <taxon>Eukaryota</taxon>
        <taxon>Fungi</taxon>
        <taxon>Dikarya</taxon>
        <taxon>Basidiomycota</taxon>
        <taxon>Agaricomycotina</taxon>
        <taxon>Tremellomycetes</taxon>
        <taxon>Filobasidiales</taxon>
        <taxon>Filobasidiaceae</taxon>
        <taxon>Naganishia</taxon>
    </lineage>
</organism>